<name>A0A821JHP9_9BILA</name>
<accession>A0A821JHP9</accession>
<reference evidence="1" key="1">
    <citation type="submission" date="2021-02" db="EMBL/GenBank/DDBJ databases">
        <authorList>
            <person name="Nowell W R."/>
        </authorList>
    </citation>
    <scope>NUCLEOTIDE SEQUENCE</scope>
</reference>
<sequence length="27" mass="3224">ALGSAYFVRENIPIQQWNFTSKRKRNV</sequence>
<organism evidence="1 2">
    <name type="scientific">Rotaria magnacalcarata</name>
    <dbReference type="NCBI Taxonomy" id="392030"/>
    <lineage>
        <taxon>Eukaryota</taxon>
        <taxon>Metazoa</taxon>
        <taxon>Spiralia</taxon>
        <taxon>Gnathifera</taxon>
        <taxon>Rotifera</taxon>
        <taxon>Eurotatoria</taxon>
        <taxon>Bdelloidea</taxon>
        <taxon>Philodinida</taxon>
        <taxon>Philodinidae</taxon>
        <taxon>Rotaria</taxon>
    </lineage>
</organism>
<protein>
    <submittedName>
        <fullName evidence="1">Uncharacterized protein</fullName>
    </submittedName>
</protein>
<evidence type="ECO:0000313" key="1">
    <source>
        <dbReference type="EMBL" id="CAF4721053.1"/>
    </source>
</evidence>
<evidence type="ECO:0000313" key="2">
    <source>
        <dbReference type="Proteomes" id="UP000663866"/>
    </source>
</evidence>
<proteinExistence type="predicted"/>
<dbReference type="AlphaFoldDB" id="A0A821JHP9"/>
<feature type="non-terminal residue" evidence="1">
    <location>
        <position position="1"/>
    </location>
</feature>
<gene>
    <name evidence="1" type="ORF">OVN521_LOCUS49080</name>
</gene>
<dbReference type="Proteomes" id="UP000663866">
    <property type="component" value="Unassembled WGS sequence"/>
</dbReference>
<comment type="caution">
    <text evidence="1">The sequence shown here is derived from an EMBL/GenBank/DDBJ whole genome shotgun (WGS) entry which is preliminary data.</text>
</comment>
<keyword evidence="2" id="KW-1185">Reference proteome</keyword>
<dbReference type="EMBL" id="CAJOBG010105759">
    <property type="protein sequence ID" value="CAF4721053.1"/>
    <property type="molecule type" value="Genomic_DNA"/>
</dbReference>